<dbReference type="SUPFAM" id="SSF55874">
    <property type="entry name" value="ATPase domain of HSP90 chaperone/DNA topoisomerase II/histidine kinase"/>
    <property type="match status" value="1"/>
</dbReference>
<keyword evidence="3" id="KW-0808">Transferase</keyword>
<feature type="transmembrane region" description="Helical" evidence="1">
    <location>
        <begin position="12"/>
        <end position="34"/>
    </location>
</feature>
<sequence>MMKQQLPNPRHRGIETLIHIIVWGIVIGFPFLMMTRSGFNISLADYLRHGSSSTLSFFLVFYINYCLLIPRYLFEGRIRQYLLLNTLLIICITTGAHLWQEYTFQNHMRGDDDGQHMGPPKWIFILRDVSTMILTAGLSAAIKLSRRWAQMDAARREAEKSRTEAELKNLRNQLNPHFLLNTLNNIYALIAFDADKAQTAVQELSRLLRHVLYDNQQNFVTLDKEMDFIRNYIELMRIRLSANVHVETKIDVRPDSRTEIAPLIFISLIENAFKHGISPTEPSFIRIHFSESPGEIHCEITNSYHPKSVADKSGSGIGLEQVRKRLELTYPDRYDWQQGVSEDMKEYKSILIIKI</sequence>
<dbReference type="EMBL" id="CYZF01000005">
    <property type="protein sequence ID" value="CUO66110.1"/>
    <property type="molecule type" value="Genomic_DNA"/>
</dbReference>
<evidence type="ECO:0000259" key="2">
    <source>
        <dbReference type="Pfam" id="PF06580"/>
    </source>
</evidence>
<dbReference type="Proteomes" id="UP000095419">
    <property type="component" value="Unassembled WGS sequence"/>
</dbReference>
<organism evidence="3 4">
    <name type="scientific">Bacteroides uniformis</name>
    <dbReference type="NCBI Taxonomy" id="820"/>
    <lineage>
        <taxon>Bacteria</taxon>
        <taxon>Pseudomonadati</taxon>
        <taxon>Bacteroidota</taxon>
        <taxon>Bacteroidia</taxon>
        <taxon>Bacteroidales</taxon>
        <taxon>Bacteroidaceae</taxon>
        <taxon>Bacteroides</taxon>
    </lineage>
</organism>
<name>A0A174GZ66_BACUN</name>
<dbReference type="InterPro" id="IPR010559">
    <property type="entry name" value="Sig_transdc_His_kin_internal"/>
</dbReference>
<dbReference type="RefSeq" id="WP_057088288.1">
    <property type="nucleotide sequence ID" value="NZ_CYZF01000005.1"/>
</dbReference>
<dbReference type="InterPro" id="IPR036890">
    <property type="entry name" value="HATPase_C_sf"/>
</dbReference>
<keyword evidence="3" id="KW-0418">Kinase</keyword>
<keyword evidence="1" id="KW-0812">Transmembrane</keyword>
<dbReference type="GO" id="GO:0000155">
    <property type="term" value="F:phosphorelay sensor kinase activity"/>
    <property type="evidence" value="ECO:0007669"/>
    <property type="project" value="InterPro"/>
</dbReference>
<proteinExistence type="predicted"/>
<keyword evidence="1" id="KW-1133">Transmembrane helix</keyword>
<feature type="domain" description="Signal transduction histidine kinase internal region" evidence="2">
    <location>
        <begin position="165"/>
        <end position="242"/>
    </location>
</feature>
<dbReference type="PANTHER" id="PTHR34220">
    <property type="entry name" value="SENSOR HISTIDINE KINASE YPDA"/>
    <property type="match status" value="1"/>
</dbReference>
<reference evidence="3 4" key="1">
    <citation type="submission" date="2015-09" db="EMBL/GenBank/DDBJ databases">
        <authorList>
            <consortium name="Pathogen Informatics"/>
        </authorList>
    </citation>
    <scope>NUCLEOTIDE SEQUENCE [LARGE SCALE GENOMIC DNA]</scope>
    <source>
        <strain evidence="3 4">2789STDY5608791</strain>
    </source>
</reference>
<dbReference type="EC" id="2.7.13.3" evidence="3"/>
<feature type="transmembrane region" description="Helical" evidence="1">
    <location>
        <begin position="81"/>
        <end position="102"/>
    </location>
</feature>
<gene>
    <name evidence="3" type="primary">yehU_2</name>
    <name evidence="3" type="ORF">ERS417307_02153</name>
</gene>
<dbReference type="InterPro" id="IPR050640">
    <property type="entry name" value="Bact_2-comp_sensor_kinase"/>
</dbReference>
<dbReference type="GO" id="GO:0016020">
    <property type="term" value="C:membrane"/>
    <property type="evidence" value="ECO:0007669"/>
    <property type="project" value="InterPro"/>
</dbReference>
<evidence type="ECO:0000256" key="1">
    <source>
        <dbReference type="SAM" id="Phobius"/>
    </source>
</evidence>
<keyword evidence="1" id="KW-0472">Membrane</keyword>
<dbReference type="PANTHER" id="PTHR34220:SF7">
    <property type="entry name" value="SENSOR HISTIDINE KINASE YPDA"/>
    <property type="match status" value="1"/>
</dbReference>
<accession>A0A174GZ66</accession>
<feature type="transmembrane region" description="Helical" evidence="1">
    <location>
        <begin position="54"/>
        <end position="74"/>
    </location>
</feature>
<feature type="transmembrane region" description="Helical" evidence="1">
    <location>
        <begin position="122"/>
        <end position="142"/>
    </location>
</feature>
<evidence type="ECO:0000313" key="4">
    <source>
        <dbReference type="Proteomes" id="UP000095419"/>
    </source>
</evidence>
<dbReference type="Pfam" id="PF06580">
    <property type="entry name" value="His_kinase"/>
    <property type="match status" value="1"/>
</dbReference>
<protein>
    <submittedName>
        <fullName evidence="3">Signal transduction histidine kinase, LytS</fullName>
        <ecNumber evidence="3">2.7.13.3</ecNumber>
    </submittedName>
</protein>
<dbReference type="Gene3D" id="3.30.565.10">
    <property type="entry name" value="Histidine kinase-like ATPase, C-terminal domain"/>
    <property type="match status" value="1"/>
</dbReference>
<evidence type="ECO:0000313" key="3">
    <source>
        <dbReference type="EMBL" id="CUO66110.1"/>
    </source>
</evidence>
<dbReference type="AlphaFoldDB" id="A0A174GZ66"/>